<comment type="caution">
    <text evidence="1">The sequence shown here is derived from an EMBL/GenBank/DDBJ whole genome shotgun (WGS) entry which is preliminary data.</text>
</comment>
<proteinExistence type="predicted"/>
<sequence>MAKQKRPHFIKLPNRKLGWKARLEKESYLSKLAEKRAEKKAACVAQQPTALVPQPVLYTKPPMVLAGTPVPAVPQVNTQRKTQNFPCASTTSNPGKTGVSKYFRPFPADPGLECSEDGTIRKVGTTVPYGSYIDKHGGQLWIQTRKRKIKRANIIASTWHKEKNKLKLGPGGVKNVGTYHVWHKDGQYSNCSIANLAVATHEEALKLRSTFKDMAGPWNLQ</sequence>
<dbReference type="AlphaFoldDB" id="A0A150GKL9"/>
<dbReference type="EMBL" id="LSYV01000018">
    <property type="protein sequence ID" value="KXZ50352.1"/>
    <property type="molecule type" value="Genomic_DNA"/>
</dbReference>
<keyword evidence="2" id="KW-1185">Reference proteome</keyword>
<dbReference type="InterPro" id="IPR044925">
    <property type="entry name" value="His-Me_finger_sf"/>
</dbReference>
<protein>
    <submittedName>
        <fullName evidence="1">Uncharacterized protein</fullName>
    </submittedName>
</protein>
<evidence type="ECO:0000313" key="2">
    <source>
        <dbReference type="Proteomes" id="UP000075714"/>
    </source>
</evidence>
<dbReference type="SUPFAM" id="SSF54060">
    <property type="entry name" value="His-Me finger endonucleases"/>
    <property type="match status" value="1"/>
</dbReference>
<dbReference type="Proteomes" id="UP000075714">
    <property type="component" value="Unassembled WGS sequence"/>
</dbReference>
<gene>
    <name evidence="1" type="ORF">GPECTOR_17g993</name>
</gene>
<name>A0A150GKL9_GONPE</name>
<organism evidence="1 2">
    <name type="scientific">Gonium pectorale</name>
    <name type="common">Green alga</name>
    <dbReference type="NCBI Taxonomy" id="33097"/>
    <lineage>
        <taxon>Eukaryota</taxon>
        <taxon>Viridiplantae</taxon>
        <taxon>Chlorophyta</taxon>
        <taxon>core chlorophytes</taxon>
        <taxon>Chlorophyceae</taxon>
        <taxon>CS clade</taxon>
        <taxon>Chlamydomonadales</taxon>
        <taxon>Volvocaceae</taxon>
        <taxon>Gonium</taxon>
    </lineage>
</organism>
<dbReference type="Gene3D" id="3.90.75.20">
    <property type="match status" value="1"/>
</dbReference>
<reference evidence="2" key="1">
    <citation type="journal article" date="2016" name="Nat. Commun.">
        <title>The Gonium pectorale genome demonstrates co-option of cell cycle regulation during the evolution of multicellularity.</title>
        <authorList>
            <person name="Hanschen E.R."/>
            <person name="Marriage T.N."/>
            <person name="Ferris P.J."/>
            <person name="Hamaji T."/>
            <person name="Toyoda A."/>
            <person name="Fujiyama A."/>
            <person name="Neme R."/>
            <person name="Noguchi H."/>
            <person name="Minakuchi Y."/>
            <person name="Suzuki M."/>
            <person name="Kawai-Toyooka H."/>
            <person name="Smith D.R."/>
            <person name="Sparks H."/>
            <person name="Anderson J."/>
            <person name="Bakaric R."/>
            <person name="Luria V."/>
            <person name="Karger A."/>
            <person name="Kirschner M.W."/>
            <person name="Durand P.M."/>
            <person name="Michod R.E."/>
            <person name="Nozaki H."/>
            <person name="Olson B.J."/>
        </authorList>
    </citation>
    <scope>NUCLEOTIDE SEQUENCE [LARGE SCALE GENOMIC DNA]</scope>
    <source>
        <strain evidence="2">NIES-2863</strain>
    </source>
</reference>
<evidence type="ECO:0000313" key="1">
    <source>
        <dbReference type="EMBL" id="KXZ50352.1"/>
    </source>
</evidence>
<accession>A0A150GKL9</accession>